<keyword evidence="5" id="KW-0732">Signal</keyword>
<comment type="caution">
    <text evidence="4">Lacks conserved residue(s) required for the propagation of feature annotation.</text>
</comment>
<dbReference type="Pfam" id="PF00200">
    <property type="entry name" value="Disintegrin"/>
    <property type="match status" value="1"/>
</dbReference>
<dbReference type="PANTHER" id="PTHR11905:SF159">
    <property type="entry name" value="ADAM METALLOPROTEASE"/>
    <property type="match status" value="1"/>
</dbReference>
<dbReference type="Gene3D" id="3.40.390.10">
    <property type="entry name" value="Collagenase (Catalytic Domain)"/>
    <property type="match status" value="1"/>
</dbReference>
<comment type="caution">
    <text evidence="8">The sequence shown here is derived from an EMBL/GenBank/DDBJ whole genome shotgun (WGS) entry which is preliminary data.</text>
</comment>
<dbReference type="InParanoid" id="A0A1Y1UC53"/>
<feature type="domain" description="Peptidase M12B" evidence="7">
    <location>
        <begin position="263"/>
        <end position="470"/>
    </location>
</feature>
<dbReference type="FunCoup" id="A0A1Y1UC53">
    <property type="interactions" value="23"/>
</dbReference>
<proteinExistence type="predicted"/>
<comment type="function">
    <text evidence="2">Probable zinc protease.</text>
</comment>
<dbReference type="Gene3D" id="4.10.70.10">
    <property type="entry name" value="Disintegrin domain"/>
    <property type="match status" value="1"/>
</dbReference>
<dbReference type="GeneID" id="33560253"/>
<dbReference type="EMBL" id="NBSH01000010">
    <property type="protein sequence ID" value="ORX35582.1"/>
    <property type="molecule type" value="Genomic_DNA"/>
</dbReference>
<feature type="binding site" evidence="4">
    <location>
        <position position="413"/>
    </location>
    <ligand>
        <name>Zn(2+)</name>
        <dbReference type="ChEBI" id="CHEBI:29105"/>
        <note>catalytic</note>
    </ligand>
</feature>
<dbReference type="InterPro" id="IPR034028">
    <property type="entry name" value="ZnMc_ADAM_fungal"/>
</dbReference>
<sequence length="639" mass="68072">MSGGQYRGGMGWFMLYFLALGILVQGRSPPSPPLKRLVVPASSSLEILPRHGQLATRSYIQPHPSSLLHSDTVFLTIDLPSLLPHPAHLLLRPTEHLFHPDAKITFQSGESLPLVPADYRLYSGPIISPRWASRIKWEEMAGMRDSQSEALATIGSASIMIHHHGDGNPIYEGSFTMNGVSHHILTKSHYDKVRTDDDVEADLGHMVVFRDQDMYHGNDTVGCSHDHQLANLFKRDDIAGGMGGGNNYINSIGNRAGCPNQQRLLYMGVAVDCNYVTTYGNEADARVQVLNNWNQASALYKSTFNVSLGIVELIVQNQSCGTTPPSDAQWDVSCDAGITMDQRLSLFSQWRGFRSEDGIGLWHLMSACPTDTEVGVAWLGTLCQTTSNQQGSSFVSGTGMSTAAKTEWTLISHEIGHGFGAIHDCTNGCSLSSPCCPFSSNTCDAGGTFIMNPTTAASEQTFSQCTVGNICSGLGSNTVSSSCLATPGENQRTIISLQQCGNGIVDPGEDCDPGSGSNSSCCDASTCKFVSGAVCDPANSACCTSTCQFASAGTVCRPAVDATCDIAETCTGNNATCPPDVTEPDGKECGRDGLACAAGQCTSLDLQCQRAGTSMNLTQACGQRNDRSCVISCRDPTRS</sequence>
<protein>
    <recommendedName>
        <fullName evidence="3">Disintegrin and metalloproteinase domain-containing protein B</fullName>
    </recommendedName>
</protein>
<evidence type="ECO:0000256" key="4">
    <source>
        <dbReference type="PROSITE-ProRule" id="PRU00276"/>
    </source>
</evidence>
<keyword evidence="9" id="KW-1185">Reference proteome</keyword>
<feature type="binding site" evidence="4">
    <location>
        <position position="417"/>
    </location>
    <ligand>
        <name>Zn(2+)</name>
        <dbReference type="ChEBI" id="CHEBI:29105"/>
        <note>catalytic</note>
    </ligand>
</feature>
<dbReference type="PROSITE" id="PS50215">
    <property type="entry name" value="ADAM_MEPRO"/>
    <property type="match status" value="1"/>
</dbReference>
<feature type="domain" description="Disintegrin" evidence="6">
    <location>
        <begin position="497"/>
        <end position="585"/>
    </location>
</feature>
<gene>
    <name evidence="8" type="ORF">BD324DRAFT_652131</name>
</gene>
<dbReference type="InterPro" id="IPR036436">
    <property type="entry name" value="Disintegrin_dom_sf"/>
</dbReference>
<evidence type="ECO:0000313" key="9">
    <source>
        <dbReference type="Proteomes" id="UP000193218"/>
    </source>
</evidence>
<dbReference type="PANTHER" id="PTHR11905">
    <property type="entry name" value="ADAM A DISINTEGRIN AND METALLOPROTEASE DOMAIN"/>
    <property type="match status" value="1"/>
</dbReference>
<name>A0A1Y1UC53_9TREE</name>
<accession>A0A1Y1UC53</accession>
<evidence type="ECO:0000256" key="2">
    <source>
        <dbReference type="ARBA" id="ARBA00056552"/>
    </source>
</evidence>
<dbReference type="GO" id="GO:0006508">
    <property type="term" value="P:proteolysis"/>
    <property type="evidence" value="ECO:0007669"/>
    <property type="project" value="InterPro"/>
</dbReference>
<dbReference type="CDD" id="cd04271">
    <property type="entry name" value="ZnMc_ADAM_fungal"/>
    <property type="match status" value="1"/>
</dbReference>
<evidence type="ECO:0000256" key="3">
    <source>
        <dbReference type="ARBA" id="ARBA00074021"/>
    </source>
</evidence>
<feature type="signal peptide" evidence="5">
    <location>
        <begin position="1"/>
        <end position="26"/>
    </location>
</feature>
<feature type="active site" evidence="4">
    <location>
        <position position="414"/>
    </location>
</feature>
<keyword evidence="4" id="KW-0862">Zinc</keyword>
<reference evidence="8 9" key="1">
    <citation type="submission" date="2017-03" db="EMBL/GenBank/DDBJ databases">
        <title>Widespread Adenine N6-methylation of Active Genes in Fungi.</title>
        <authorList>
            <consortium name="DOE Joint Genome Institute"/>
            <person name="Mondo S.J."/>
            <person name="Dannebaum R.O."/>
            <person name="Kuo R.C."/>
            <person name="Louie K.B."/>
            <person name="Bewick A.J."/>
            <person name="Labutti K."/>
            <person name="Haridas S."/>
            <person name="Kuo A."/>
            <person name="Salamov A."/>
            <person name="Ahrendt S.R."/>
            <person name="Lau R."/>
            <person name="Bowen B.P."/>
            <person name="Lipzen A."/>
            <person name="Sullivan W."/>
            <person name="Andreopoulos W.B."/>
            <person name="Clum A."/>
            <person name="Lindquist E."/>
            <person name="Daum C."/>
            <person name="Northen T.R."/>
            <person name="Ramamoorthy G."/>
            <person name="Schmitz R.J."/>
            <person name="Gryganskyi A."/>
            <person name="Culley D."/>
            <person name="Magnuson J."/>
            <person name="James T.Y."/>
            <person name="O'Malley M.A."/>
            <person name="Stajich J.E."/>
            <person name="Spatafora J.W."/>
            <person name="Visel A."/>
            <person name="Grigoriev I.V."/>
        </authorList>
    </citation>
    <scope>NUCLEOTIDE SEQUENCE [LARGE SCALE GENOMIC DNA]</scope>
    <source>
        <strain evidence="8 9">NRRL Y-17943</strain>
    </source>
</reference>
<dbReference type="SUPFAM" id="SSF55486">
    <property type="entry name" value="Metalloproteases ('zincins'), catalytic domain"/>
    <property type="match status" value="1"/>
</dbReference>
<dbReference type="AlphaFoldDB" id="A0A1Y1UC53"/>
<keyword evidence="4" id="KW-0479">Metal-binding</keyword>
<dbReference type="FunFam" id="4.10.70.10:FF:000003">
    <property type="entry name" value="Disintegrin and metalloproteinase domain-containing protein 17"/>
    <property type="match status" value="1"/>
</dbReference>
<dbReference type="Pfam" id="PF13688">
    <property type="entry name" value="Reprolysin_5"/>
    <property type="match status" value="1"/>
</dbReference>
<feature type="chain" id="PRO_5011965589" description="Disintegrin and metalloproteinase domain-containing protein B" evidence="5">
    <location>
        <begin position="27"/>
        <end position="639"/>
    </location>
</feature>
<dbReference type="SMART" id="SM00050">
    <property type="entry name" value="DISIN"/>
    <property type="match status" value="1"/>
</dbReference>
<dbReference type="RefSeq" id="XP_021869746.1">
    <property type="nucleotide sequence ID" value="XM_022018444.1"/>
</dbReference>
<dbReference type="GO" id="GO:0004222">
    <property type="term" value="F:metalloendopeptidase activity"/>
    <property type="evidence" value="ECO:0007669"/>
    <property type="project" value="InterPro"/>
</dbReference>
<dbReference type="InterPro" id="IPR001590">
    <property type="entry name" value="Peptidase_M12B"/>
</dbReference>
<dbReference type="PROSITE" id="PS50214">
    <property type="entry name" value="DISINTEGRIN_2"/>
    <property type="match status" value="1"/>
</dbReference>
<evidence type="ECO:0000256" key="1">
    <source>
        <dbReference type="ARBA" id="ARBA00023157"/>
    </source>
</evidence>
<organism evidence="8 9">
    <name type="scientific">Kockovaella imperatae</name>
    <dbReference type="NCBI Taxonomy" id="4999"/>
    <lineage>
        <taxon>Eukaryota</taxon>
        <taxon>Fungi</taxon>
        <taxon>Dikarya</taxon>
        <taxon>Basidiomycota</taxon>
        <taxon>Agaricomycotina</taxon>
        <taxon>Tremellomycetes</taxon>
        <taxon>Tremellales</taxon>
        <taxon>Cuniculitremaceae</taxon>
        <taxon>Kockovaella</taxon>
    </lineage>
</organism>
<dbReference type="GO" id="GO:0046872">
    <property type="term" value="F:metal ion binding"/>
    <property type="evidence" value="ECO:0007669"/>
    <property type="project" value="UniProtKB-KW"/>
</dbReference>
<dbReference type="STRING" id="4999.A0A1Y1UC53"/>
<evidence type="ECO:0000313" key="8">
    <source>
        <dbReference type="EMBL" id="ORX35582.1"/>
    </source>
</evidence>
<evidence type="ECO:0000256" key="5">
    <source>
        <dbReference type="SAM" id="SignalP"/>
    </source>
</evidence>
<dbReference type="InterPro" id="IPR001762">
    <property type="entry name" value="Disintegrin_dom"/>
</dbReference>
<dbReference type="Proteomes" id="UP000193218">
    <property type="component" value="Unassembled WGS sequence"/>
</dbReference>
<evidence type="ECO:0000259" key="7">
    <source>
        <dbReference type="PROSITE" id="PS50215"/>
    </source>
</evidence>
<feature type="binding site" evidence="4">
    <location>
        <position position="423"/>
    </location>
    <ligand>
        <name>Zn(2+)</name>
        <dbReference type="ChEBI" id="CHEBI:29105"/>
        <note>catalytic</note>
    </ligand>
</feature>
<dbReference type="OrthoDB" id="5951731at2759"/>
<keyword evidence="1" id="KW-1015">Disulfide bond</keyword>
<dbReference type="SUPFAM" id="SSF57552">
    <property type="entry name" value="Blood coagulation inhibitor (disintegrin)"/>
    <property type="match status" value="1"/>
</dbReference>
<evidence type="ECO:0000259" key="6">
    <source>
        <dbReference type="PROSITE" id="PS50214"/>
    </source>
</evidence>
<dbReference type="InterPro" id="IPR024079">
    <property type="entry name" value="MetalloPept_cat_dom_sf"/>
</dbReference>